<comment type="caution">
    <text evidence="2">The sequence shown here is derived from an EMBL/GenBank/DDBJ whole genome shotgun (WGS) entry which is preliminary data.</text>
</comment>
<evidence type="ECO:0000313" key="2">
    <source>
        <dbReference type="EMBL" id="KUG08617.1"/>
    </source>
</evidence>
<accession>A0A9X0HMA8</accession>
<organism evidence="2 3">
    <name type="scientific">Solirubrum puertoriconensis</name>
    <dbReference type="NCBI Taxonomy" id="1751427"/>
    <lineage>
        <taxon>Bacteria</taxon>
        <taxon>Pseudomonadati</taxon>
        <taxon>Bacteroidota</taxon>
        <taxon>Cytophagia</taxon>
        <taxon>Cytophagales</taxon>
    </lineage>
</organism>
<reference evidence="2 3" key="1">
    <citation type="submission" date="2015-11" db="EMBL/GenBank/DDBJ databases">
        <title>Solirubrum puertoriconensis gen. nov. an environmental bacteria isolated in Puerto Rico.</title>
        <authorList>
            <person name="Cuebas-Irizarry M.F."/>
            <person name="Montalvo-Rodriguez R."/>
        </authorList>
    </citation>
    <scope>NUCLEOTIDE SEQUENCE [LARGE SCALE GENOMIC DNA]</scope>
    <source>
        <strain evidence="2 3">MC1A</strain>
    </source>
</reference>
<evidence type="ECO:0000256" key="1">
    <source>
        <dbReference type="SAM" id="Phobius"/>
    </source>
</evidence>
<name>A0A9X0HMA8_SOLP1</name>
<proteinExistence type="predicted"/>
<keyword evidence="1" id="KW-0472">Membrane</keyword>
<feature type="transmembrane region" description="Helical" evidence="1">
    <location>
        <begin position="6"/>
        <end position="26"/>
    </location>
</feature>
<dbReference type="EMBL" id="LNAL01000006">
    <property type="protein sequence ID" value="KUG08617.1"/>
    <property type="molecule type" value="Genomic_DNA"/>
</dbReference>
<feature type="transmembrane region" description="Helical" evidence="1">
    <location>
        <begin position="38"/>
        <end position="58"/>
    </location>
</feature>
<dbReference type="RefSeq" id="WP_149867119.1">
    <property type="nucleotide sequence ID" value="NZ_LNAL01000006.1"/>
</dbReference>
<evidence type="ECO:0000313" key="3">
    <source>
        <dbReference type="Proteomes" id="UP000054223"/>
    </source>
</evidence>
<dbReference type="Proteomes" id="UP000054223">
    <property type="component" value="Unassembled WGS sequence"/>
</dbReference>
<dbReference type="AlphaFoldDB" id="A0A9X0HMA8"/>
<protein>
    <submittedName>
        <fullName evidence="2">Uncharacterized protein</fullName>
    </submittedName>
</protein>
<gene>
    <name evidence="2" type="ORF">ASU33_10735</name>
</gene>
<keyword evidence="1" id="KW-0812">Transmembrane</keyword>
<sequence length="181" mass="20553">MELVLLFLFSALLLVGSIVLVCWALYHWQRRKGNRRLALLLPGLLMSGIGYCVHFAIYPNDAFYHDEFRSITGVPLPASADIQRKDASYPDQHGAYAACARIRLAPADYTNLLLRLRRDTTFQSLSSPKFLFIHSDTFEYVNPGVDVKLTCSAAYSSIYRPYKFVGFLRDGKTIIIYRTSS</sequence>
<dbReference type="OrthoDB" id="1377073at2"/>
<keyword evidence="1" id="KW-1133">Transmembrane helix</keyword>
<keyword evidence="3" id="KW-1185">Reference proteome</keyword>